<proteinExistence type="predicted"/>
<dbReference type="RefSeq" id="WP_048849962.1">
    <property type="nucleotide sequence ID" value="NZ_BANI01000025.1"/>
</dbReference>
<dbReference type="Proteomes" id="UP000032675">
    <property type="component" value="Unassembled WGS sequence"/>
</dbReference>
<gene>
    <name evidence="1" type="ORF">Geu3261_0025_006</name>
</gene>
<evidence type="ECO:0000313" key="1">
    <source>
        <dbReference type="EMBL" id="GAN95450.1"/>
    </source>
</evidence>
<sequence>MTRRSPTAMSSGATCQWIEGTVRRGVRPAFCSGAACMVLFGVVTCVEHVAHVFAAPARAADLGNPEQNEVSA</sequence>
<organism evidence="1 2">
    <name type="scientific">Komagataeibacter europaeus NBRC 3261</name>
    <dbReference type="NCBI Taxonomy" id="1234669"/>
    <lineage>
        <taxon>Bacteria</taxon>
        <taxon>Pseudomonadati</taxon>
        <taxon>Pseudomonadota</taxon>
        <taxon>Alphaproteobacteria</taxon>
        <taxon>Acetobacterales</taxon>
        <taxon>Acetobacteraceae</taxon>
        <taxon>Komagataeibacter</taxon>
    </lineage>
</organism>
<protein>
    <submittedName>
        <fullName evidence="1">Uncharacterized protein</fullName>
    </submittedName>
</protein>
<dbReference type="EMBL" id="BANI01000025">
    <property type="protein sequence ID" value="GAN95450.1"/>
    <property type="molecule type" value="Genomic_DNA"/>
</dbReference>
<comment type="caution">
    <text evidence="1">The sequence shown here is derived from an EMBL/GenBank/DDBJ whole genome shotgun (WGS) entry which is preliminary data.</text>
</comment>
<name>A0A0D6PXF5_KOMEU</name>
<reference evidence="1 2" key="1">
    <citation type="submission" date="2012-11" db="EMBL/GenBank/DDBJ databases">
        <title>Whole genome sequence of Gluconacetobacter europaeus NBRC3261.</title>
        <authorList>
            <person name="Azuma Y."/>
            <person name="Higashiura N."/>
            <person name="Hirakawa H."/>
            <person name="Matsushita K."/>
        </authorList>
    </citation>
    <scope>NUCLEOTIDE SEQUENCE [LARGE SCALE GENOMIC DNA]</scope>
    <source>
        <strain evidence="1 2">NBRC 3261</strain>
    </source>
</reference>
<dbReference type="AlphaFoldDB" id="A0A0D6PXF5"/>
<accession>A0A0D6PXF5</accession>
<evidence type="ECO:0000313" key="2">
    <source>
        <dbReference type="Proteomes" id="UP000032675"/>
    </source>
</evidence>